<feature type="domain" description="BioF2-like acetyltransferase" evidence="1">
    <location>
        <begin position="134"/>
        <end position="260"/>
    </location>
</feature>
<gene>
    <name evidence="2" type="ORF">ENU66_05210</name>
</gene>
<dbReference type="EMBL" id="DTDJ01000033">
    <property type="protein sequence ID" value="HGL17706.1"/>
    <property type="molecule type" value="Genomic_DNA"/>
</dbReference>
<dbReference type="PANTHER" id="PTHR36174">
    <property type="entry name" value="LIPID II:GLYCINE GLYCYLTRANSFERASE"/>
    <property type="match status" value="1"/>
</dbReference>
<reference evidence="2" key="1">
    <citation type="journal article" date="2020" name="mSystems">
        <title>Genome- and Community-Level Interaction Insights into Carbon Utilization and Element Cycling Functions of Hydrothermarchaeota in Hydrothermal Sediment.</title>
        <authorList>
            <person name="Zhou Z."/>
            <person name="Liu Y."/>
            <person name="Xu W."/>
            <person name="Pan J."/>
            <person name="Luo Z.H."/>
            <person name="Li M."/>
        </authorList>
    </citation>
    <scope>NUCLEOTIDE SEQUENCE [LARGE SCALE GENOMIC DNA]</scope>
    <source>
        <strain evidence="2">SpSt-69</strain>
    </source>
</reference>
<dbReference type="PANTHER" id="PTHR36174:SF1">
    <property type="entry name" value="LIPID II:GLYCINE GLYCYLTRANSFERASE"/>
    <property type="match status" value="1"/>
</dbReference>
<dbReference type="AlphaFoldDB" id="A0A7V3ZYE0"/>
<dbReference type="Pfam" id="PF13480">
    <property type="entry name" value="Acetyltransf_6"/>
    <property type="match status" value="1"/>
</dbReference>
<comment type="caution">
    <text evidence="2">The sequence shown here is derived from an EMBL/GenBank/DDBJ whole genome shotgun (WGS) entry which is preliminary data.</text>
</comment>
<organism evidence="2">
    <name type="scientific">candidate division WOR-3 bacterium</name>
    <dbReference type="NCBI Taxonomy" id="2052148"/>
    <lineage>
        <taxon>Bacteria</taxon>
        <taxon>Bacteria division WOR-3</taxon>
    </lineage>
</organism>
<proteinExistence type="predicted"/>
<protein>
    <submittedName>
        <fullName evidence="2">GNAT family N-acetyltransferase</fullName>
    </submittedName>
</protein>
<keyword evidence="2" id="KW-0808">Transferase</keyword>
<dbReference type="InterPro" id="IPR050644">
    <property type="entry name" value="PG_Glycine_Bridge_Synth"/>
</dbReference>
<dbReference type="GO" id="GO:0016740">
    <property type="term" value="F:transferase activity"/>
    <property type="evidence" value="ECO:0007669"/>
    <property type="project" value="UniProtKB-KW"/>
</dbReference>
<dbReference type="Gene3D" id="3.40.630.30">
    <property type="match status" value="1"/>
</dbReference>
<name>A0A7V3ZYE0_UNCW3</name>
<accession>A0A7V3ZYE0</accession>
<dbReference type="InterPro" id="IPR016181">
    <property type="entry name" value="Acyl_CoA_acyltransferase"/>
</dbReference>
<evidence type="ECO:0000259" key="1">
    <source>
        <dbReference type="Pfam" id="PF13480"/>
    </source>
</evidence>
<dbReference type="InterPro" id="IPR038740">
    <property type="entry name" value="BioF2-like_GNAT_dom"/>
</dbReference>
<sequence length="282" mass="33288">MRLERIKDPGDWNRSLSELTKSLFFRSEWYEVFKTPWKKNLLLKLENCFFPLQLNLVTRTAFSGPWGSYGGPVGDFDLSEVIIKKAKRELLLSRIFIHSEKDLKLSSLNFFVEKNYSVIVDLDDLESIKKRLHENRRRNLKKALEGGFYFEVVRGEEGVKRYVKLLRRTLKERRSYKFHKISLFKKLAKLNEALFCFSGKEHDESGALILEISPDTIFYWHGVNSKEALNLHIGDFLHFSIIEYGLKRGFKFYNLGASPYEELLKYKLSWGGEEKIIYTYRV</sequence>
<evidence type="ECO:0000313" key="2">
    <source>
        <dbReference type="EMBL" id="HGL17706.1"/>
    </source>
</evidence>
<dbReference type="SUPFAM" id="SSF55729">
    <property type="entry name" value="Acyl-CoA N-acyltransferases (Nat)"/>
    <property type="match status" value="1"/>
</dbReference>